<dbReference type="EMBL" id="CM003533">
    <property type="protein sequence ID" value="RCV29474.1"/>
    <property type="molecule type" value="Genomic_DNA"/>
</dbReference>
<feature type="coiled-coil region" evidence="1">
    <location>
        <begin position="144"/>
        <end position="234"/>
    </location>
</feature>
<organism evidence="3">
    <name type="scientific">Setaria italica</name>
    <name type="common">Foxtail millet</name>
    <name type="synonym">Panicum italicum</name>
    <dbReference type="NCBI Taxonomy" id="4555"/>
    <lineage>
        <taxon>Eukaryota</taxon>
        <taxon>Viridiplantae</taxon>
        <taxon>Streptophyta</taxon>
        <taxon>Embryophyta</taxon>
        <taxon>Tracheophyta</taxon>
        <taxon>Spermatophyta</taxon>
        <taxon>Magnoliopsida</taxon>
        <taxon>Liliopsida</taxon>
        <taxon>Poales</taxon>
        <taxon>Poaceae</taxon>
        <taxon>PACMAD clade</taxon>
        <taxon>Panicoideae</taxon>
        <taxon>Panicodae</taxon>
        <taxon>Paniceae</taxon>
        <taxon>Cenchrinae</taxon>
        <taxon>Setaria</taxon>
    </lineage>
</organism>
<reference evidence="3" key="2">
    <citation type="submission" date="2015-07" db="EMBL/GenBank/DDBJ databases">
        <authorList>
            <person name="Noorani M."/>
        </authorList>
    </citation>
    <scope>NUCLEOTIDE SEQUENCE</scope>
    <source>
        <strain evidence="3">Yugu1</strain>
    </source>
</reference>
<proteinExistence type="predicted"/>
<sequence>MKSSEEETAQSSGPDQEATRDLSRAEASFIQELVLVPGGKSSLTPEVPGVSKKIETFESPPEELPAISDFMDLNQLLVAYTQGLHEKSCRNLQVMQERSEAARRVALLEKEILEERRRTTEFLAKYDSAVASFQVEQREAEFEKNRVVARNKSLNQKLEELKGQEVILRNQVTDWRNAHSRLAEENDQLKARLEKVEKDLERESKMRRDDEVSLVGAMTSIKDQQERLQELTEAQVLSSL</sequence>
<feature type="coiled-coil region" evidence="1">
    <location>
        <begin position="91"/>
        <end position="118"/>
    </location>
</feature>
<evidence type="ECO:0000256" key="2">
    <source>
        <dbReference type="SAM" id="MobiDB-lite"/>
    </source>
</evidence>
<gene>
    <name evidence="3" type="ORF">SETIT_6G016500v2</name>
</gene>
<feature type="region of interest" description="Disordered" evidence="2">
    <location>
        <begin position="1"/>
        <end position="23"/>
    </location>
</feature>
<evidence type="ECO:0000313" key="3">
    <source>
        <dbReference type="EMBL" id="RCV29474.1"/>
    </source>
</evidence>
<protein>
    <submittedName>
        <fullName evidence="3">Uncharacterized protein</fullName>
    </submittedName>
</protein>
<accession>A0A368RHD7</accession>
<dbReference type="AlphaFoldDB" id="A0A368RHD7"/>
<feature type="compositionally biased region" description="Polar residues" evidence="2">
    <location>
        <begin position="1"/>
        <end position="14"/>
    </location>
</feature>
<name>A0A368RHD7_SETIT</name>
<evidence type="ECO:0000256" key="1">
    <source>
        <dbReference type="SAM" id="Coils"/>
    </source>
</evidence>
<reference evidence="3" key="1">
    <citation type="journal article" date="2012" name="Nat. Biotechnol.">
        <title>Reference genome sequence of the model plant Setaria.</title>
        <authorList>
            <person name="Bennetzen J.L."/>
            <person name="Schmutz J."/>
            <person name="Wang H."/>
            <person name="Percifield R."/>
            <person name="Hawkins J."/>
            <person name="Pontaroli A.C."/>
            <person name="Estep M."/>
            <person name="Feng L."/>
            <person name="Vaughn J.N."/>
            <person name="Grimwood J."/>
            <person name="Jenkins J."/>
            <person name="Barry K."/>
            <person name="Lindquist E."/>
            <person name="Hellsten U."/>
            <person name="Deshpande S."/>
            <person name="Wang X."/>
            <person name="Wu X."/>
            <person name="Mitros T."/>
            <person name="Triplett J."/>
            <person name="Yang X."/>
            <person name="Ye C.Y."/>
            <person name="Mauro-Herrera M."/>
            <person name="Wang L."/>
            <person name="Li P."/>
            <person name="Sharma M."/>
            <person name="Sharma R."/>
            <person name="Ronald P.C."/>
            <person name="Panaud O."/>
            <person name="Kellogg E.A."/>
            <person name="Brutnell T.P."/>
            <person name="Doust A.N."/>
            <person name="Tuskan G.A."/>
            <person name="Rokhsar D."/>
            <person name="Devos K.M."/>
        </authorList>
    </citation>
    <scope>NUCLEOTIDE SEQUENCE [LARGE SCALE GENOMIC DNA]</scope>
    <source>
        <strain evidence="3">Yugu1</strain>
    </source>
</reference>
<keyword evidence="1" id="KW-0175">Coiled coil</keyword>